<evidence type="ECO:0000313" key="1">
    <source>
        <dbReference type="EMBL" id="KAL3699139.1"/>
    </source>
</evidence>
<sequence>MNKELGNLIPTEVSSSFVEHWNPLEPRFIQYFQEQWVPKLSEWVVIYRTHQRANQNTTGAVERWHAILKGHIRSSAFTKTQQTLCWLVILLTEKIELYFWCSFELKLRGRIRNQVVEQQVVTVKAVFLDGLSETEIMHAFGRKCGSSLGGPRQLQHTSVEDAEAPEDPTFHFPFAHNEDNTELGVPNVVNVSTIIEEIKCFDTKVGGDNTFLSHLLIRVKEAVKNVLDMKTKYVTNTKIREDLTSAIASPFVFGEDNNDSNTLARKRVFH</sequence>
<organism evidence="1 2">
    <name type="scientific">Riccia sorocarpa</name>
    <dbReference type="NCBI Taxonomy" id="122646"/>
    <lineage>
        <taxon>Eukaryota</taxon>
        <taxon>Viridiplantae</taxon>
        <taxon>Streptophyta</taxon>
        <taxon>Embryophyta</taxon>
        <taxon>Marchantiophyta</taxon>
        <taxon>Marchantiopsida</taxon>
        <taxon>Marchantiidae</taxon>
        <taxon>Marchantiales</taxon>
        <taxon>Ricciaceae</taxon>
        <taxon>Riccia</taxon>
    </lineage>
</organism>
<reference evidence="1 2" key="1">
    <citation type="submission" date="2024-09" db="EMBL/GenBank/DDBJ databases">
        <title>Chromosome-scale assembly of Riccia sorocarpa.</title>
        <authorList>
            <person name="Paukszto L."/>
        </authorList>
    </citation>
    <scope>NUCLEOTIDE SEQUENCE [LARGE SCALE GENOMIC DNA]</scope>
    <source>
        <strain evidence="1">LP-2024</strain>
        <tissue evidence="1">Aerial parts of the thallus</tissue>
    </source>
</reference>
<accession>A0ABD3IC85</accession>
<dbReference type="Proteomes" id="UP001633002">
    <property type="component" value="Unassembled WGS sequence"/>
</dbReference>
<evidence type="ECO:0000313" key="2">
    <source>
        <dbReference type="Proteomes" id="UP001633002"/>
    </source>
</evidence>
<protein>
    <recommendedName>
        <fullName evidence="3">Protein FAR1-RELATED SEQUENCE</fullName>
    </recommendedName>
</protein>
<dbReference type="PANTHER" id="PTHR33977">
    <property type="entry name" value="ZINC ION BINDING PROTEIN"/>
    <property type="match status" value="1"/>
</dbReference>
<dbReference type="AlphaFoldDB" id="A0ABD3IC85"/>
<keyword evidence="2" id="KW-1185">Reference proteome</keyword>
<comment type="caution">
    <text evidence="1">The sequence shown here is derived from an EMBL/GenBank/DDBJ whole genome shotgun (WGS) entry which is preliminary data.</text>
</comment>
<name>A0ABD3IC85_9MARC</name>
<evidence type="ECO:0008006" key="3">
    <source>
        <dbReference type="Google" id="ProtNLM"/>
    </source>
</evidence>
<gene>
    <name evidence="1" type="ORF">R1sor_017161</name>
</gene>
<dbReference type="PANTHER" id="PTHR33977:SF1">
    <property type="entry name" value="ZINC ION BINDING PROTEIN"/>
    <property type="match status" value="1"/>
</dbReference>
<dbReference type="EMBL" id="JBJQOH010000001">
    <property type="protein sequence ID" value="KAL3699139.1"/>
    <property type="molecule type" value="Genomic_DNA"/>
</dbReference>
<proteinExistence type="predicted"/>